<dbReference type="GO" id="GO:0019521">
    <property type="term" value="P:D-gluconate metabolic process"/>
    <property type="evidence" value="ECO:0007669"/>
    <property type="project" value="UniProtKB-KW"/>
</dbReference>
<dbReference type="GO" id="GO:0004616">
    <property type="term" value="F:phosphogluconate dehydrogenase (decarboxylating) activity"/>
    <property type="evidence" value="ECO:0007669"/>
    <property type="project" value="InterPro"/>
</dbReference>
<evidence type="ECO:0000313" key="5">
    <source>
        <dbReference type="EMBL" id="OGD86986.1"/>
    </source>
</evidence>
<dbReference type="STRING" id="1797711.A2870_04415"/>
<dbReference type="InterPro" id="IPR006183">
    <property type="entry name" value="Pgluconate_DH"/>
</dbReference>
<name>A0A1F5G542_9BACT</name>
<proteinExistence type="inferred from homology"/>
<dbReference type="Pfam" id="PF00393">
    <property type="entry name" value="6PGD"/>
    <property type="match status" value="1"/>
</dbReference>
<dbReference type="PRINTS" id="PR00076">
    <property type="entry name" value="6PGDHDRGNASE"/>
</dbReference>
<dbReference type="InterPro" id="IPR004849">
    <property type="entry name" value="6DGDH_YqeC"/>
</dbReference>
<evidence type="ECO:0000259" key="4">
    <source>
        <dbReference type="SMART" id="SM01350"/>
    </source>
</evidence>
<organism evidence="5 6">
    <name type="scientific">Candidatus Curtissbacteria bacterium RIFCSPHIGHO2_01_FULL_41_11</name>
    <dbReference type="NCBI Taxonomy" id="1797711"/>
    <lineage>
        <taxon>Bacteria</taxon>
        <taxon>Candidatus Curtissiibacteriota</taxon>
    </lineage>
</organism>
<dbReference type="NCBIfam" id="TIGR00872">
    <property type="entry name" value="gnd_rel"/>
    <property type="match status" value="1"/>
</dbReference>
<dbReference type="Pfam" id="PF03446">
    <property type="entry name" value="NAD_binding_2"/>
    <property type="match status" value="1"/>
</dbReference>
<dbReference type="SUPFAM" id="SSF51735">
    <property type="entry name" value="NAD(P)-binding Rossmann-fold domains"/>
    <property type="match status" value="1"/>
</dbReference>
<dbReference type="SMART" id="SM01350">
    <property type="entry name" value="6PGD"/>
    <property type="match status" value="1"/>
</dbReference>
<comment type="caution">
    <text evidence="5">The sequence shown here is derived from an EMBL/GenBank/DDBJ whole genome shotgun (WGS) entry which is preliminary data.</text>
</comment>
<evidence type="ECO:0000256" key="1">
    <source>
        <dbReference type="ARBA" id="ARBA00008419"/>
    </source>
</evidence>
<dbReference type="Gene3D" id="1.10.1040.10">
    <property type="entry name" value="N-(1-d-carboxylethyl)-l-norvaline Dehydrogenase, domain 2"/>
    <property type="match status" value="1"/>
</dbReference>
<dbReference type="InterPro" id="IPR008927">
    <property type="entry name" value="6-PGluconate_DH-like_C_sf"/>
</dbReference>
<dbReference type="GO" id="GO:0006098">
    <property type="term" value="P:pentose-phosphate shunt"/>
    <property type="evidence" value="ECO:0007669"/>
    <property type="project" value="InterPro"/>
</dbReference>
<dbReference type="GO" id="GO:0050661">
    <property type="term" value="F:NADP binding"/>
    <property type="evidence" value="ECO:0007669"/>
    <property type="project" value="InterPro"/>
</dbReference>
<keyword evidence="2" id="KW-0560">Oxidoreductase</keyword>
<dbReference type="InterPro" id="IPR006115">
    <property type="entry name" value="6PGDH_NADP-bd"/>
</dbReference>
<comment type="similarity">
    <text evidence="1">Belongs to the 6-phosphogluconate dehydrogenase family.</text>
</comment>
<dbReference type="InterPro" id="IPR036291">
    <property type="entry name" value="NAD(P)-bd_dom_sf"/>
</dbReference>
<dbReference type="NCBIfam" id="NF007161">
    <property type="entry name" value="PRK09599.1"/>
    <property type="match status" value="1"/>
</dbReference>
<dbReference type="AlphaFoldDB" id="A0A1F5G542"/>
<gene>
    <name evidence="5" type="ORF">A2870_04415</name>
</gene>
<reference evidence="5 6" key="1">
    <citation type="journal article" date="2016" name="Nat. Commun.">
        <title>Thousands of microbial genomes shed light on interconnected biogeochemical processes in an aquifer system.</title>
        <authorList>
            <person name="Anantharaman K."/>
            <person name="Brown C.T."/>
            <person name="Hug L.A."/>
            <person name="Sharon I."/>
            <person name="Castelle C.J."/>
            <person name="Probst A.J."/>
            <person name="Thomas B.C."/>
            <person name="Singh A."/>
            <person name="Wilkins M.J."/>
            <person name="Karaoz U."/>
            <person name="Brodie E.L."/>
            <person name="Williams K.H."/>
            <person name="Hubbard S.S."/>
            <person name="Banfield J.F."/>
        </authorList>
    </citation>
    <scope>NUCLEOTIDE SEQUENCE [LARGE SCALE GENOMIC DNA]</scope>
</reference>
<sequence>MKLGFIGFGRMGSRMVTKLLEEGHEVVVWNRSRDKIENLKSEIKNSEVSKRLDAADSVEILINKLSEPRVIWSMLPAGDVTEEILIGTVGGFAKPGDILIDGANSHFRDTQKRYEILKKNGILYLGIGVSGGVIAYERGYPLMVGGSREAYDKVKPILDSLAKPNGGHEYFGEGGAGHFVKMVHNAIEYGYMQAIGEGFGIMDKAPYNLDLVKVAKLYQKGTLLSGFMMDRTVESLASDPKLEKISGYIEDSGETRWAIEAAKEENTPVEVISDSLQFREKSREAEAVSGTFAARMVAALRYAFGRHEVRPSVPKGEEASKND</sequence>
<dbReference type="InterPro" id="IPR006114">
    <property type="entry name" value="6PGDH_C"/>
</dbReference>
<accession>A0A1F5G542</accession>
<keyword evidence="3" id="KW-0311">Gluconate utilization</keyword>
<evidence type="ECO:0000256" key="3">
    <source>
        <dbReference type="ARBA" id="ARBA00023064"/>
    </source>
</evidence>
<dbReference type="InterPro" id="IPR013328">
    <property type="entry name" value="6PGD_dom2"/>
</dbReference>
<dbReference type="PANTHER" id="PTHR11811">
    <property type="entry name" value="6-PHOSPHOGLUCONATE DEHYDROGENASE"/>
    <property type="match status" value="1"/>
</dbReference>
<dbReference type="Gene3D" id="3.40.50.720">
    <property type="entry name" value="NAD(P)-binding Rossmann-like Domain"/>
    <property type="match status" value="1"/>
</dbReference>
<evidence type="ECO:0000256" key="2">
    <source>
        <dbReference type="ARBA" id="ARBA00023002"/>
    </source>
</evidence>
<dbReference type="SUPFAM" id="SSF48179">
    <property type="entry name" value="6-phosphogluconate dehydrogenase C-terminal domain-like"/>
    <property type="match status" value="1"/>
</dbReference>
<dbReference type="Proteomes" id="UP000179102">
    <property type="component" value="Unassembled WGS sequence"/>
</dbReference>
<feature type="domain" description="6-phosphogluconate dehydrogenase C-terminal" evidence="4">
    <location>
        <begin position="177"/>
        <end position="322"/>
    </location>
</feature>
<evidence type="ECO:0000313" key="6">
    <source>
        <dbReference type="Proteomes" id="UP000179102"/>
    </source>
</evidence>
<dbReference type="EMBL" id="MFAZ01000025">
    <property type="protein sequence ID" value="OGD86986.1"/>
    <property type="molecule type" value="Genomic_DNA"/>
</dbReference>
<protein>
    <submittedName>
        <fullName evidence="5">6-phosphogluconate dehydrogenase (Decarboxylating)</fullName>
    </submittedName>
</protein>